<dbReference type="InterPro" id="IPR013563">
    <property type="entry name" value="Oligopep_ABC_C"/>
</dbReference>
<feature type="domain" description="ABC transporter" evidence="5">
    <location>
        <begin position="23"/>
        <end position="272"/>
    </location>
</feature>
<dbReference type="OrthoDB" id="9806285at2"/>
<dbReference type="PANTHER" id="PTHR43776">
    <property type="entry name" value="TRANSPORT ATP-BINDING PROTEIN"/>
    <property type="match status" value="1"/>
</dbReference>
<keyword evidence="2" id="KW-0813">Transport</keyword>
<dbReference type="Gene3D" id="3.40.50.300">
    <property type="entry name" value="P-loop containing nucleotide triphosphate hydrolases"/>
    <property type="match status" value="1"/>
</dbReference>
<dbReference type="PROSITE" id="PS50893">
    <property type="entry name" value="ABC_TRANSPORTER_2"/>
    <property type="match status" value="1"/>
</dbReference>
<dbReference type="InterPro" id="IPR003593">
    <property type="entry name" value="AAA+_ATPase"/>
</dbReference>
<keyword evidence="7" id="KW-1185">Reference proteome</keyword>
<dbReference type="GO" id="GO:0015833">
    <property type="term" value="P:peptide transport"/>
    <property type="evidence" value="ECO:0007669"/>
    <property type="project" value="InterPro"/>
</dbReference>
<dbReference type="Pfam" id="PF00005">
    <property type="entry name" value="ABC_tran"/>
    <property type="match status" value="1"/>
</dbReference>
<dbReference type="CDD" id="cd03257">
    <property type="entry name" value="ABC_NikE_OppD_transporters"/>
    <property type="match status" value="1"/>
</dbReference>
<keyword evidence="3" id="KW-0547">Nucleotide-binding</keyword>
<dbReference type="InterPro" id="IPR027417">
    <property type="entry name" value="P-loop_NTPase"/>
</dbReference>
<dbReference type="PANTHER" id="PTHR43776:SF7">
    <property type="entry name" value="D,D-DIPEPTIDE TRANSPORT ATP-BINDING PROTEIN DDPF-RELATED"/>
    <property type="match status" value="1"/>
</dbReference>
<dbReference type="RefSeq" id="WP_128706294.1">
    <property type="nucleotide sequence ID" value="NZ_RLII01000023.1"/>
</dbReference>
<dbReference type="EMBL" id="RLII01000023">
    <property type="protein sequence ID" value="RXE58176.1"/>
    <property type="molecule type" value="Genomic_DNA"/>
</dbReference>
<protein>
    <submittedName>
        <fullName evidence="6">ABC transporter ATP-binding protein</fullName>
    </submittedName>
</protein>
<evidence type="ECO:0000313" key="7">
    <source>
        <dbReference type="Proteomes" id="UP000289166"/>
    </source>
</evidence>
<evidence type="ECO:0000256" key="4">
    <source>
        <dbReference type="ARBA" id="ARBA00022840"/>
    </source>
</evidence>
<comment type="caution">
    <text evidence="6">The sequence shown here is derived from an EMBL/GenBank/DDBJ whole genome shotgun (WGS) entry which is preliminary data.</text>
</comment>
<reference evidence="7" key="1">
    <citation type="submission" date="2018-11" db="EMBL/GenBank/DDBJ databases">
        <title>Genome sequencing of a novel mesophilic and cellulolytic organism within the genus Hungateiclostridium.</title>
        <authorList>
            <person name="Rettenmaier R."/>
            <person name="Liebl W."/>
            <person name="Zverlov V."/>
        </authorList>
    </citation>
    <scope>NUCLEOTIDE SEQUENCE [LARGE SCALE GENOMIC DNA]</scope>
    <source>
        <strain evidence="7">N2K1</strain>
    </source>
</reference>
<dbReference type="InterPro" id="IPR050319">
    <property type="entry name" value="ABC_transp_ATP-bind"/>
</dbReference>
<evidence type="ECO:0000259" key="5">
    <source>
        <dbReference type="PROSITE" id="PS50893"/>
    </source>
</evidence>
<name>A0A4Q0I1Z1_9FIRM</name>
<proteinExistence type="inferred from homology"/>
<organism evidence="6 7">
    <name type="scientific">Acetivibrio mesophilus</name>
    <dbReference type="NCBI Taxonomy" id="2487273"/>
    <lineage>
        <taxon>Bacteria</taxon>
        <taxon>Bacillati</taxon>
        <taxon>Bacillota</taxon>
        <taxon>Clostridia</taxon>
        <taxon>Eubacteriales</taxon>
        <taxon>Oscillospiraceae</taxon>
        <taxon>Acetivibrio</taxon>
    </lineage>
</organism>
<dbReference type="GO" id="GO:0005524">
    <property type="term" value="F:ATP binding"/>
    <property type="evidence" value="ECO:0007669"/>
    <property type="project" value="UniProtKB-KW"/>
</dbReference>
<comment type="similarity">
    <text evidence="1">Belongs to the ABC transporter superfamily.</text>
</comment>
<evidence type="ECO:0000256" key="1">
    <source>
        <dbReference type="ARBA" id="ARBA00005417"/>
    </source>
</evidence>
<evidence type="ECO:0000256" key="3">
    <source>
        <dbReference type="ARBA" id="ARBA00022741"/>
    </source>
</evidence>
<sequence>MANNESKTSPSGYNSARKQDVLIEVKNLKQYFNIKSSLGKKATVKAVDDVTFNIYKGETLGLVGESGSGKTTLGRSILRIYEPTAGRVIFSGVDITKLKKGKLLHYRKKMQYIFQDPYASLDPRMTVSDIVGEALDIHKLATSKKDRAEKIRELLKLVGLNTEHASRYPHEFSGGQRQRIGIARAIAVEPEFIVCDEPVSALDVSIRAQIINTLEEMQERLNLTYLFISHDLGVVRHTCDRVGVMYLGHIVELVESEELYKNPLHPYTQALLTAIPEPDPEVAKKRNRIILKGEIPSPVNPPSGCKFRTRCPFAKDICKKEIPEFKEHGSGHYVACHFAGKL</sequence>
<dbReference type="GO" id="GO:0055085">
    <property type="term" value="P:transmembrane transport"/>
    <property type="evidence" value="ECO:0007669"/>
    <property type="project" value="UniProtKB-ARBA"/>
</dbReference>
<dbReference type="NCBIfam" id="TIGR01727">
    <property type="entry name" value="oligo_HPY"/>
    <property type="match status" value="1"/>
</dbReference>
<dbReference type="AlphaFoldDB" id="A0A4Q0I1Z1"/>
<dbReference type="GO" id="GO:0016887">
    <property type="term" value="F:ATP hydrolysis activity"/>
    <property type="evidence" value="ECO:0007669"/>
    <property type="project" value="InterPro"/>
</dbReference>
<dbReference type="PROSITE" id="PS00211">
    <property type="entry name" value="ABC_TRANSPORTER_1"/>
    <property type="match status" value="1"/>
</dbReference>
<evidence type="ECO:0000313" key="6">
    <source>
        <dbReference type="EMBL" id="RXE58176.1"/>
    </source>
</evidence>
<dbReference type="InterPro" id="IPR003439">
    <property type="entry name" value="ABC_transporter-like_ATP-bd"/>
</dbReference>
<dbReference type="FunFam" id="3.40.50.300:FF:000016">
    <property type="entry name" value="Oligopeptide ABC transporter ATP-binding component"/>
    <property type="match status" value="1"/>
</dbReference>
<dbReference type="Proteomes" id="UP000289166">
    <property type="component" value="Unassembled WGS sequence"/>
</dbReference>
<dbReference type="Pfam" id="PF08352">
    <property type="entry name" value="oligo_HPY"/>
    <property type="match status" value="1"/>
</dbReference>
<evidence type="ECO:0000256" key="2">
    <source>
        <dbReference type="ARBA" id="ARBA00022448"/>
    </source>
</evidence>
<keyword evidence="4 6" id="KW-0067">ATP-binding</keyword>
<dbReference type="InterPro" id="IPR017871">
    <property type="entry name" value="ABC_transporter-like_CS"/>
</dbReference>
<gene>
    <name evidence="6" type="ORF">EFD62_13855</name>
</gene>
<accession>A0A4Q0I1Z1</accession>
<dbReference type="SMART" id="SM00382">
    <property type="entry name" value="AAA"/>
    <property type="match status" value="1"/>
</dbReference>
<dbReference type="SUPFAM" id="SSF52540">
    <property type="entry name" value="P-loop containing nucleoside triphosphate hydrolases"/>
    <property type="match status" value="1"/>
</dbReference>